<evidence type="ECO:0000256" key="9">
    <source>
        <dbReference type="ARBA" id="ARBA00022989"/>
    </source>
</evidence>
<evidence type="ECO:0000256" key="7">
    <source>
        <dbReference type="ARBA" id="ARBA00022741"/>
    </source>
</evidence>
<dbReference type="FunFam" id="1.10.510.10:FF:000095">
    <property type="entry name" value="protein STRUBBELIG-RECEPTOR FAMILY 8"/>
    <property type="match status" value="1"/>
</dbReference>
<dbReference type="GO" id="GO:0004672">
    <property type="term" value="F:protein kinase activity"/>
    <property type="evidence" value="ECO:0007669"/>
    <property type="project" value="InterPro"/>
</dbReference>
<comment type="subcellular location">
    <subcellularLocation>
        <location evidence="1">Membrane</location>
    </subcellularLocation>
</comment>
<dbReference type="Gene3D" id="3.80.10.10">
    <property type="entry name" value="Ribonuclease Inhibitor"/>
    <property type="match status" value="2"/>
</dbReference>
<dbReference type="GO" id="GO:0016020">
    <property type="term" value="C:membrane"/>
    <property type="evidence" value="ECO:0007669"/>
    <property type="project" value="UniProtKB-SubCell"/>
</dbReference>
<organism evidence="15 16">
    <name type="scientific">Kingdonia uniflora</name>
    <dbReference type="NCBI Taxonomy" id="39325"/>
    <lineage>
        <taxon>Eukaryota</taxon>
        <taxon>Viridiplantae</taxon>
        <taxon>Streptophyta</taxon>
        <taxon>Embryophyta</taxon>
        <taxon>Tracheophyta</taxon>
        <taxon>Spermatophyta</taxon>
        <taxon>Magnoliopsida</taxon>
        <taxon>Ranunculales</taxon>
        <taxon>Circaeasteraceae</taxon>
        <taxon>Kingdonia</taxon>
    </lineage>
</organism>
<keyword evidence="6" id="KW-0677">Repeat</keyword>
<dbReference type="SUPFAM" id="SSF52058">
    <property type="entry name" value="L domain-like"/>
    <property type="match status" value="1"/>
</dbReference>
<evidence type="ECO:0000313" key="16">
    <source>
        <dbReference type="Proteomes" id="UP000541444"/>
    </source>
</evidence>
<feature type="region of interest" description="Disordered" evidence="11">
    <location>
        <begin position="597"/>
        <end position="621"/>
    </location>
</feature>
<feature type="chain" id="PRO_5029712820" description="Protein kinase domain-containing protein" evidence="13">
    <location>
        <begin position="20"/>
        <end position="621"/>
    </location>
</feature>
<evidence type="ECO:0000313" key="15">
    <source>
        <dbReference type="EMBL" id="KAF6172972.1"/>
    </source>
</evidence>
<dbReference type="EMBL" id="JACGCM010000375">
    <property type="protein sequence ID" value="KAF6172972.1"/>
    <property type="molecule type" value="Genomic_DNA"/>
</dbReference>
<sequence length="621" mass="68491">MKCLIVFSAILLLGVLVSSDLDEDKRALLDFINSFPHSKNLNWNENFTVCNDWTGVNCSFDLSRVIEVRLPGVGFRGSIPPNTISRLSALRILSLRSNSITGSFPSDFYNLTNLSGLYLQFNEFSGPLPLDFSVWKNLTIVNLSHNAFNGTIPYSISNLTQLTALNLANNSFYGEIPDLRLPNLRQINLANNSLNGDIPQSLRKFPSWVFYGNNVSLPVAPSPVIDPVFPPQLPQKNGKRLGGSALLGIIIGGSVVGFLAFAFLIVLCCSKKNLEKEVSEKVQKSGGSQEKAVSGSQDGNDNMLVFFRGGVHAFDMEDLYRASAEVLGKGTVGTVYKAVLEDGSSVAVKRLKEVCGGRREFEQQMGVFGRIRHENVVELRAYYYSKDEKLMVCDYYSRGSVSAMLHGNRGDNRIPLDWDTRLRISIGAARGIAHIHMENCGKLVHGNIKSSNIFLNSQNYGCVSDFGLSTLMCPSSPPASRVVGYKAPEVIDLCKATQPSDVYSFGVLLLELLTGKSPVQATGGTEIFHLVQWVQSVVREEWTAEVFDLELMRYSNIEEEMVEMLQIAMACIARMPHQRPKMSDVLKMIENVQQFDNGNRLSAGSPMLTPDAVGLKSSEEP</sequence>
<keyword evidence="16" id="KW-1185">Reference proteome</keyword>
<reference evidence="15 16" key="1">
    <citation type="journal article" date="2020" name="IScience">
        <title>Genome Sequencing of the Endangered Kingdonia uniflora (Circaeasteraceae, Ranunculales) Reveals Potential Mechanisms of Evolutionary Specialization.</title>
        <authorList>
            <person name="Sun Y."/>
            <person name="Deng T."/>
            <person name="Zhang A."/>
            <person name="Moore M.J."/>
            <person name="Landis J.B."/>
            <person name="Lin N."/>
            <person name="Zhang H."/>
            <person name="Zhang X."/>
            <person name="Huang J."/>
            <person name="Zhang X."/>
            <person name="Sun H."/>
            <person name="Wang H."/>
        </authorList>
    </citation>
    <scope>NUCLEOTIDE SEQUENCE [LARGE SCALE GENOMIC DNA]</scope>
    <source>
        <strain evidence="15">TB1705</strain>
        <tissue evidence="15">Leaf</tissue>
    </source>
</reference>
<dbReference type="PROSITE" id="PS50011">
    <property type="entry name" value="PROTEIN_KINASE_DOM"/>
    <property type="match status" value="1"/>
</dbReference>
<feature type="transmembrane region" description="Helical" evidence="12">
    <location>
        <begin position="245"/>
        <end position="269"/>
    </location>
</feature>
<dbReference type="Pfam" id="PF07714">
    <property type="entry name" value="PK_Tyr_Ser-Thr"/>
    <property type="match status" value="1"/>
</dbReference>
<evidence type="ECO:0000256" key="4">
    <source>
        <dbReference type="ARBA" id="ARBA00022692"/>
    </source>
</evidence>
<evidence type="ECO:0000256" key="1">
    <source>
        <dbReference type="ARBA" id="ARBA00004370"/>
    </source>
</evidence>
<dbReference type="Gene3D" id="3.30.200.20">
    <property type="entry name" value="Phosphorylase Kinase, domain 1"/>
    <property type="match status" value="1"/>
</dbReference>
<keyword evidence="8" id="KW-0067">ATP-binding</keyword>
<evidence type="ECO:0000256" key="6">
    <source>
        <dbReference type="ARBA" id="ARBA00022737"/>
    </source>
</evidence>
<dbReference type="GO" id="GO:0005524">
    <property type="term" value="F:ATP binding"/>
    <property type="evidence" value="ECO:0007669"/>
    <property type="project" value="UniProtKB-KW"/>
</dbReference>
<keyword evidence="10 12" id="KW-0472">Membrane</keyword>
<keyword evidence="3" id="KW-0433">Leucine-rich repeat</keyword>
<dbReference type="PANTHER" id="PTHR48010">
    <property type="entry name" value="OS05G0588300 PROTEIN"/>
    <property type="match status" value="1"/>
</dbReference>
<evidence type="ECO:0000256" key="10">
    <source>
        <dbReference type="ARBA" id="ARBA00023136"/>
    </source>
</evidence>
<dbReference type="PANTHER" id="PTHR48010:SF6">
    <property type="entry name" value="OS01G0223600 PROTEIN"/>
    <property type="match status" value="1"/>
</dbReference>
<dbReference type="InterPro" id="IPR001611">
    <property type="entry name" value="Leu-rich_rpt"/>
</dbReference>
<keyword evidence="7" id="KW-0547">Nucleotide-binding</keyword>
<keyword evidence="2" id="KW-0597">Phosphoprotein</keyword>
<dbReference type="InterPro" id="IPR000719">
    <property type="entry name" value="Prot_kinase_dom"/>
</dbReference>
<evidence type="ECO:0000256" key="13">
    <source>
        <dbReference type="SAM" id="SignalP"/>
    </source>
</evidence>
<dbReference type="InterPro" id="IPR013210">
    <property type="entry name" value="LRR_N_plant-typ"/>
</dbReference>
<dbReference type="InterPro" id="IPR050994">
    <property type="entry name" value="At_inactive_RLKs"/>
</dbReference>
<dbReference type="CDD" id="cd14066">
    <property type="entry name" value="STKc_IRAK"/>
    <property type="match status" value="1"/>
</dbReference>
<dbReference type="OrthoDB" id="676979at2759"/>
<evidence type="ECO:0000256" key="8">
    <source>
        <dbReference type="ARBA" id="ARBA00022840"/>
    </source>
</evidence>
<dbReference type="InterPro" id="IPR032675">
    <property type="entry name" value="LRR_dom_sf"/>
</dbReference>
<proteinExistence type="predicted"/>
<evidence type="ECO:0000259" key="14">
    <source>
        <dbReference type="PROSITE" id="PS50011"/>
    </source>
</evidence>
<keyword evidence="4 12" id="KW-0812">Transmembrane</keyword>
<keyword evidence="9 12" id="KW-1133">Transmembrane helix</keyword>
<dbReference type="Pfam" id="PF13855">
    <property type="entry name" value="LRR_8"/>
    <property type="match status" value="1"/>
</dbReference>
<dbReference type="Pfam" id="PF00560">
    <property type="entry name" value="LRR_1"/>
    <property type="match status" value="2"/>
</dbReference>
<evidence type="ECO:0000256" key="11">
    <source>
        <dbReference type="SAM" id="MobiDB-lite"/>
    </source>
</evidence>
<dbReference type="Pfam" id="PF08263">
    <property type="entry name" value="LRRNT_2"/>
    <property type="match status" value="1"/>
</dbReference>
<keyword evidence="5 13" id="KW-0732">Signal</keyword>
<feature type="domain" description="Protein kinase" evidence="14">
    <location>
        <begin position="321"/>
        <end position="596"/>
    </location>
</feature>
<accession>A0A7J7P157</accession>
<dbReference type="Proteomes" id="UP000541444">
    <property type="component" value="Unassembled WGS sequence"/>
</dbReference>
<dbReference type="InterPro" id="IPR011009">
    <property type="entry name" value="Kinase-like_dom_sf"/>
</dbReference>
<gene>
    <name evidence="15" type="ORF">GIB67_006348</name>
</gene>
<dbReference type="FunFam" id="3.30.200.20:FF:000307">
    <property type="entry name" value="pollen receptor-like kinase 1"/>
    <property type="match status" value="1"/>
</dbReference>
<evidence type="ECO:0000256" key="5">
    <source>
        <dbReference type="ARBA" id="ARBA00022729"/>
    </source>
</evidence>
<evidence type="ECO:0000256" key="3">
    <source>
        <dbReference type="ARBA" id="ARBA00022614"/>
    </source>
</evidence>
<evidence type="ECO:0000256" key="12">
    <source>
        <dbReference type="SAM" id="Phobius"/>
    </source>
</evidence>
<feature type="signal peptide" evidence="13">
    <location>
        <begin position="1"/>
        <end position="19"/>
    </location>
</feature>
<dbReference type="AlphaFoldDB" id="A0A7J7P157"/>
<dbReference type="FunFam" id="3.80.10.10:FF:000234">
    <property type="entry name" value="Probable inactive receptor kinase RLK902"/>
    <property type="match status" value="1"/>
</dbReference>
<protein>
    <recommendedName>
        <fullName evidence="14">Protein kinase domain-containing protein</fullName>
    </recommendedName>
</protein>
<evidence type="ECO:0000256" key="2">
    <source>
        <dbReference type="ARBA" id="ARBA00022553"/>
    </source>
</evidence>
<dbReference type="SUPFAM" id="SSF56112">
    <property type="entry name" value="Protein kinase-like (PK-like)"/>
    <property type="match status" value="1"/>
</dbReference>
<dbReference type="Gene3D" id="1.10.510.10">
    <property type="entry name" value="Transferase(Phosphotransferase) domain 1"/>
    <property type="match status" value="1"/>
</dbReference>
<comment type="caution">
    <text evidence="15">The sequence shown here is derived from an EMBL/GenBank/DDBJ whole genome shotgun (WGS) entry which is preliminary data.</text>
</comment>
<name>A0A7J7P157_9MAGN</name>
<dbReference type="InterPro" id="IPR001245">
    <property type="entry name" value="Ser-Thr/Tyr_kinase_cat_dom"/>
</dbReference>